<dbReference type="AlphaFoldDB" id="A0A848LAD1"/>
<evidence type="ECO:0008006" key="5">
    <source>
        <dbReference type="Google" id="ProtNLM"/>
    </source>
</evidence>
<dbReference type="RefSeq" id="WP_169344851.1">
    <property type="nucleotide sequence ID" value="NZ_JABBJJ010000042.1"/>
</dbReference>
<sequence>MNPTPLRHRLSGLAAATLLMATPALADWQADATTKFTPPAGQKAPPEMTGKIYGRKGVLRMDSQTPGPDGKPLQVSFIFNYEKRTGTTVMHTQKMVMERSLDDLPVKLPGSCTGKTQDFDACFKEQGYKKVGNEKVNGHSAVVYEGMTPDIHGRPSRQKVWRPTDLAEVPYIRAQTFGAGGDVTEVNLTNIQTGPVPDSRFTVPADYQKLAAPAPGAMPGGLKPEDLKGKTPEQIQELLRQRLGQGAPEGGKTP</sequence>
<feature type="region of interest" description="Disordered" evidence="1">
    <location>
        <begin position="212"/>
        <end position="234"/>
    </location>
</feature>
<gene>
    <name evidence="3" type="ORF">HG543_11935</name>
</gene>
<feature type="chain" id="PRO_5032862050" description="DUF4412 domain-containing protein" evidence="2">
    <location>
        <begin position="27"/>
        <end position="254"/>
    </location>
</feature>
<keyword evidence="2" id="KW-0732">Signal</keyword>
<dbReference type="EMBL" id="JABBJJ010000042">
    <property type="protein sequence ID" value="NMO15557.1"/>
    <property type="molecule type" value="Genomic_DNA"/>
</dbReference>
<keyword evidence="4" id="KW-1185">Reference proteome</keyword>
<feature type="compositionally biased region" description="Low complexity" evidence="1">
    <location>
        <begin position="212"/>
        <end position="221"/>
    </location>
</feature>
<organism evidence="3 4">
    <name type="scientific">Pyxidicoccus fallax</name>
    <dbReference type="NCBI Taxonomy" id="394095"/>
    <lineage>
        <taxon>Bacteria</taxon>
        <taxon>Pseudomonadati</taxon>
        <taxon>Myxococcota</taxon>
        <taxon>Myxococcia</taxon>
        <taxon>Myxococcales</taxon>
        <taxon>Cystobacterineae</taxon>
        <taxon>Myxococcaceae</taxon>
        <taxon>Pyxidicoccus</taxon>
    </lineage>
</organism>
<protein>
    <recommendedName>
        <fullName evidence="5">DUF4412 domain-containing protein</fullName>
    </recommendedName>
</protein>
<evidence type="ECO:0000313" key="4">
    <source>
        <dbReference type="Proteomes" id="UP000518300"/>
    </source>
</evidence>
<feature type="signal peptide" evidence="2">
    <location>
        <begin position="1"/>
        <end position="26"/>
    </location>
</feature>
<evidence type="ECO:0000256" key="1">
    <source>
        <dbReference type="SAM" id="MobiDB-lite"/>
    </source>
</evidence>
<name>A0A848LAD1_9BACT</name>
<proteinExistence type="predicted"/>
<dbReference type="Proteomes" id="UP000518300">
    <property type="component" value="Unassembled WGS sequence"/>
</dbReference>
<accession>A0A848LAD1</accession>
<evidence type="ECO:0000313" key="3">
    <source>
        <dbReference type="EMBL" id="NMO15557.1"/>
    </source>
</evidence>
<reference evidence="3 4" key="1">
    <citation type="submission" date="2020-04" db="EMBL/GenBank/DDBJ databases">
        <title>Draft genome of Pyxidicoccus fallax type strain.</title>
        <authorList>
            <person name="Whitworth D.E."/>
        </authorList>
    </citation>
    <scope>NUCLEOTIDE SEQUENCE [LARGE SCALE GENOMIC DNA]</scope>
    <source>
        <strain evidence="3 4">DSM 14698</strain>
    </source>
</reference>
<evidence type="ECO:0000256" key="2">
    <source>
        <dbReference type="SAM" id="SignalP"/>
    </source>
</evidence>
<comment type="caution">
    <text evidence="3">The sequence shown here is derived from an EMBL/GenBank/DDBJ whole genome shotgun (WGS) entry which is preliminary data.</text>
</comment>